<comment type="caution">
    <text evidence="8">The sequence shown here is derived from an EMBL/GenBank/DDBJ whole genome shotgun (WGS) entry which is preliminary data.</text>
</comment>
<dbReference type="InterPro" id="IPR000254">
    <property type="entry name" value="CBD"/>
</dbReference>
<accession>A0AAD6IZE1</accession>
<dbReference type="Gene3D" id="3.40.50.1820">
    <property type="entry name" value="alpha/beta hydrolase"/>
    <property type="match status" value="1"/>
</dbReference>
<dbReference type="PANTHER" id="PTHR43739">
    <property type="entry name" value="XYLOGLUCANASE (EUROFUNG)"/>
    <property type="match status" value="1"/>
</dbReference>
<dbReference type="SUPFAM" id="SSF53474">
    <property type="entry name" value="alpha/beta-Hydrolases"/>
    <property type="match status" value="1"/>
</dbReference>
<name>A0AAD6IZE1_DREDA</name>
<evidence type="ECO:0000313" key="9">
    <source>
        <dbReference type="Proteomes" id="UP001221413"/>
    </source>
</evidence>
<dbReference type="InterPro" id="IPR015943">
    <property type="entry name" value="WD40/YVTN_repeat-like_dom_sf"/>
</dbReference>
<dbReference type="EMBL" id="JAQGDS010000004">
    <property type="protein sequence ID" value="KAJ6261583.1"/>
    <property type="molecule type" value="Genomic_DNA"/>
</dbReference>
<dbReference type="SUPFAM" id="SSF57180">
    <property type="entry name" value="Cellulose-binding domain"/>
    <property type="match status" value="1"/>
</dbReference>
<evidence type="ECO:0000256" key="1">
    <source>
        <dbReference type="ARBA" id="ARBA00022729"/>
    </source>
</evidence>
<keyword evidence="4" id="KW-0326">Glycosidase</keyword>
<keyword evidence="1" id="KW-0732">Signal</keyword>
<evidence type="ECO:0000256" key="2">
    <source>
        <dbReference type="ARBA" id="ARBA00022801"/>
    </source>
</evidence>
<gene>
    <name evidence="8" type="ORF">Dda_4253</name>
</gene>
<dbReference type="PROSITE" id="PS51164">
    <property type="entry name" value="CBM1_2"/>
    <property type="match status" value="1"/>
</dbReference>
<proteinExistence type="inferred from homology"/>
<keyword evidence="5" id="KW-0624">Polysaccharide degradation</keyword>
<comment type="similarity">
    <text evidence="6">Belongs to the glycosyl hydrolase 74 family.</text>
</comment>
<dbReference type="GO" id="GO:0005576">
    <property type="term" value="C:extracellular region"/>
    <property type="evidence" value="ECO:0007669"/>
    <property type="project" value="InterPro"/>
</dbReference>
<keyword evidence="9" id="KW-1185">Reference proteome</keyword>
<dbReference type="PANTHER" id="PTHR43739:SF2">
    <property type="entry name" value="OLIGOXYLOGLUCAN-REDUCING END-SPECIFIC XYLOGLUCANASE-RELATED"/>
    <property type="match status" value="1"/>
</dbReference>
<dbReference type="InterPro" id="IPR029058">
    <property type="entry name" value="AB_hydrolase_fold"/>
</dbReference>
<dbReference type="Gene3D" id="2.130.10.10">
    <property type="entry name" value="YVTN repeat-like/Quinoprotein amine dehydrogenase"/>
    <property type="match status" value="2"/>
</dbReference>
<dbReference type="InterPro" id="IPR035971">
    <property type="entry name" value="CBD_sf"/>
</dbReference>
<dbReference type="SMART" id="SM00236">
    <property type="entry name" value="fCBD"/>
    <property type="match status" value="1"/>
</dbReference>
<evidence type="ECO:0000259" key="7">
    <source>
        <dbReference type="PROSITE" id="PS51164"/>
    </source>
</evidence>
<dbReference type="CDD" id="cd15482">
    <property type="entry name" value="Sialidase_non-viral"/>
    <property type="match status" value="1"/>
</dbReference>
<keyword evidence="2" id="KW-0378">Hydrolase</keyword>
<evidence type="ECO:0000256" key="4">
    <source>
        <dbReference type="ARBA" id="ARBA00023295"/>
    </source>
</evidence>
<dbReference type="GO" id="GO:0010411">
    <property type="term" value="P:xyloglucan metabolic process"/>
    <property type="evidence" value="ECO:0007669"/>
    <property type="project" value="TreeGrafter"/>
</dbReference>
<dbReference type="GO" id="GO:0016798">
    <property type="term" value="F:hydrolase activity, acting on glycosyl bonds"/>
    <property type="evidence" value="ECO:0007669"/>
    <property type="project" value="UniProtKB-KW"/>
</dbReference>
<evidence type="ECO:0000256" key="3">
    <source>
        <dbReference type="ARBA" id="ARBA00023277"/>
    </source>
</evidence>
<dbReference type="AlphaFoldDB" id="A0AAD6IZE1"/>
<dbReference type="InterPro" id="IPR003140">
    <property type="entry name" value="PLipase/COase/thioEstase"/>
</dbReference>
<dbReference type="SUPFAM" id="SSF110296">
    <property type="entry name" value="Oligoxyloglucan reducing end-specific cellobiohydrolase"/>
    <property type="match status" value="2"/>
</dbReference>
<evidence type="ECO:0000256" key="5">
    <source>
        <dbReference type="ARBA" id="ARBA00023326"/>
    </source>
</evidence>
<reference evidence="8" key="1">
    <citation type="submission" date="2023-01" db="EMBL/GenBank/DDBJ databases">
        <title>The chitinases involved in constricting ring structure development in the nematode-trapping fungus Drechslerella dactyloides.</title>
        <authorList>
            <person name="Wang R."/>
            <person name="Zhang L."/>
            <person name="Tang P."/>
            <person name="Li S."/>
            <person name="Liang L."/>
        </authorList>
    </citation>
    <scope>NUCLEOTIDE SEQUENCE</scope>
    <source>
        <strain evidence="8">YMF1.00031</strain>
    </source>
</reference>
<dbReference type="Pfam" id="PF00734">
    <property type="entry name" value="CBM_1"/>
    <property type="match status" value="1"/>
</dbReference>
<protein>
    <submittedName>
        <fullName evidence="8">Xyloglucanase</fullName>
    </submittedName>
</protein>
<dbReference type="Proteomes" id="UP001221413">
    <property type="component" value="Unassembled WGS sequence"/>
</dbReference>
<evidence type="ECO:0000313" key="8">
    <source>
        <dbReference type="EMBL" id="KAJ6261583.1"/>
    </source>
</evidence>
<keyword evidence="3" id="KW-0119">Carbohydrate metabolism</keyword>
<dbReference type="GO" id="GO:0000272">
    <property type="term" value="P:polysaccharide catabolic process"/>
    <property type="evidence" value="ECO:0007669"/>
    <property type="project" value="UniProtKB-KW"/>
</dbReference>
<feature type="domain" description="CBM1" evidence="7">
    <location>
        <begin position="936"/>
        <end position="970"/>
    </location>
</feature>
<organism evidence="8 9">
    <name type="scientific">Drechslerella dactyloides</name>
    <name type="common">Nematode-trapping fungus</name>
    <name type="synonym">Arthrobotrys dactyloides</name>
    <dbReference type="NCBI Taxonomy" id="74499"/>
    <lineage>
        <taxon>Eukaryota</taxon>
        <taxon>Fungi</taxon>
        <taxon>Dikarya</taxon>
        <taxon>Ascomycota</taxon>
        <taxon>Pezizomycotina</taxon>
        <taxon>Orbiliomycetes</taxon>
        <taxon>Orbiliales</taxon>
        <taxon>Orbiliaceae</taxon>
        <taxon>Drechslerella</taxon>
    </lineage>
</organism>
<dbReference type="InterPro" id="IPR052025">
    <property type="entry name" value="Xyloglucanase_GH74"/>
</dbReference>
<sequence>MPGTPPTASTLPKSIAYTIVPSPKSDPANVLILLHSIGDTQEGFANLSKSLNLPETLCISLCAPNNLPFGLRGYQWGEDVVFQGQDLSLDVKFAKAGFKTLNTVVQKLLADGWRSREIFFFGWGQGAICVFDYLCRDGTDSSGMTLEFGGLVSIGGIVGSEVKTVVTDEAKKSNTPVLACGGRNGLLTGKAEERLRSLFKDVQMVRWDRDGDGMMNDAKEATPVMKYEAYARCLCFVDGIVFSTKQKGLAYARTDIGGLYRLNADDSWTPLQDYVNNTLWNEHGVDAVALDPNDASRVYIAAGIYTNSWDPYNGKIMSSTDYGKTWSRSYFPFKFGGNMGGRQMGERLAVDPNKGSILYFGARGGNGLWKSSDYGKTWAKVTSYTAVGTFIISPGDTGQNGDIIGITFVTFDSTSGSTGAASKRIFVGTADTVATVYMSEDAGATWSAIPGQPTGSLSHTGKYSPTEKALYVSYVNTADTYGGGDGYVYKYYVESKKWVQILDDNGTGFGFGGLSLDPQKNGTVMVATYHQWWPDGNIYRSLDGGATWTTIWDFDWSGVQPPVERRFDWDVSEANWLPEVAGDKATGWMMGSLVIDPFDSDHFLYGTGATIFGSHKLTNWDKNIKFNLSSLSYGIEETAVLGLTSPPQGPPLLSVVGDVGGWRHENLDVAPYKNHLNPWWGTTRSIDHAGSKSNVVVRSGDASGGLALSNDTGITWHIHANAGSWSGGRAQLSANGDFVVWAVNNGIYVSVNEYPFQKVPNIPSGNYYTANDRKHNGLFYAAETSNFYVSTDAGTSFNKTTSSIGYIREIGVNPFRIGDVWVATDSGIWHSIDSGKTFGQVGPATDAYHIQLGRSATSRGYPAVFAAATIQGWAGHYRSDDGGYTWALISDSDNGFGTPGNNVYAADPRIYGRVFIGTNGRGIFYGDAKAASPLPVAADAYGQCGGQGWAGPKTCPHGWSCKRSSDCEYF</sequence>
<dbReference type="GO" id="GO:0030248">
    <property type="term" value="F:cellulose binding"/>
    <property type="evidence" value="ECO:0007669"/>
    <property type="project" value="InterPro"/>
</dbReference>
<evidence type="ECO:0000256" key="6">
    <source>
        <dbReference type="ARBA" id="ARBA00037986"/>
    </source>
</evidence>
<dbReference type="Pfam" id="PF02230">
    <property type="entry name" value="Abhydrolase_2"/>
    <property type="match status" value="1"/>
</dbReference>